<proteinExistence type="predicted"/>
<accession>A0A1G2CDS6</accession>
<evidence type="ECO:0000313" key="2">
    <source>
        <dbReference type="Proteomes" id="UP000176287"/>
    </source>
</evidence>
<comment type="caution">
    <text evidence="1">The sequence shown here is derived from an EMBL/GenBank/DDBJ whole genome shotgun (WGS) entry which is preliminary data.</text>
</comment>
<dbReference type="Proteomes" id="UP000176287">
    <property type="component" value="Unassembled WGS sequence"/>
</dbReference>
<name>A0A1G2CDS6_9BACT</name>
<organism evidence="1 2">
    <name type="scientific">Candidatus Liptonbacteria bacterium RIFCSPLOWO2_01_FULL_45_15</name>
    <dbReference type="NCBI Taxonomy" id="1798649"/>
    <lineage>
        <taxon>Bacteria</taxon>
        <taxon>Candidatus Liptoniibacteriota</taxon>
    </lineage>
</organism>
<protein>
    <submittedName>
        <fullName evidence="1">Uncharacterized protein</fullName>
    </submittedName>
</protein>
<dbReference type="EMBL" id="MHKZ01000053">
    <property type="protein sequence ID" value="OGY98810.1"/>
    <property type="molecule type" value="Genomic_DNA"/>
</dbReference>
<reference evidence="1 2" key="1">
    <citation type="journal article" date="2016" name="Nat. Commun.">
        <title>Thousands of microbial genomes shed light on interconnected biogeochemical processes in an aquifer system.</title>
        <authorList>
            <person name="Anantharaman K."/>
            <person name="Brown C.T."/>
            <person name="Hug L.A."/>
            <person name="Sharon I."/>
            <person name="Castelle C.J."/>
            <person name="Probst A.J."/>
            <person name="Thomas B.C."/>
            <person name="Singh A."/>
            <person name="Wilkins M.J."/>
            <person name="Karaoz U."/>
            <person name="Brodie E.L."/>
            <person name="Williams K.H."/>
            <person name="Hubbard S.S."/>
            <person name="Banfield J.F."/>
        </authorList>
    </citation>
    <scope>NUCLEOTIDE SEQUENCE [LARGE SCALE GENOMIC DNA]</scope>
</reference>
<evidence type="ECO:0000313" key="1">
    <source>
        <dbReference type="EMBL" id="OGY98810.1"/>
    </source>
</evidence>
<dbReference type="AlphaFoldDB" id="A0A1G2CDS6"/>
<sequence length="152" mass="17144">MNAQSDMFPAKVVNWEVVRNIANSLTNQLYLGQGADIAQAHMSFFSQGPQREFTLEPGHEGNWRDAGDMGGWKAFDEVDVSRLFWESMSSGNALEAVKQEPGKWLLRYIQSETDPEHRGCYFGMYDNPEGIQNVDPAYVYQYRHSATATAVA</sequence>
<gene>
    <name evidence="1" type="ORF">A3B13_03070</name>
</gene>